<feature type="compositionally biased region" description="Polar residues" evidence="3">
    <location>
        <begin position="271"/>
        <end position="280"/>
    </location>
</feature>
<feature type="region of interest" description="Disordered" evidence="3">
    <location>
        <begin position="251"/>
        <end position="280"/>
    </location>
</feature>
<sequence length="280" mass="30243">MTFAETLLGEQCARTLFPATAAAAAPGDMLPCAVLATSKLVGLSILVAGSLLKLPQLRPVLARFSTRGIPFAPLMVETIGLSIVVAFHSREGNPFSTWGECVSMLVCNIIMVLVHWASAGMHLRAAGFVAAMGAWLVLLLNPAGWVSPAVMTLLLALTFPMFLGSNVTLIAVNHRNKHIGHISPEMLMAGAVCGWGRAFTALVEINDSFVQFQSIVGAIAGTVLVVQVLLYRENTSRYLAAAAAAELDLKPHHHHPHHHPHHHHHTDHLDNQTQQQRKKD</sequence>
<keyword evidence="4" id="KW-0472">Membrane</keyword>
<evidence type="ECO:0008006" key="7">
    <source>
        <dbReference type="Google" id="ProtNLM"/>
    </source>
</evidence>
<dbReference type="PANTHER" id="PTHR12226:SF2">
    <property type="entry name" value="MANNOSE-P-DOLICHOL UTILIZATION DEFECT 1 PROTEIN"/>
    <property type="match status" value="1"/>
</dbReference>
<feature type="transmembrane region" description="Helical" evidence="4">
    <location>
        <begin position="123"/>
        <end position="143"/>
    </location>
</feature>
<feature type="transmembrane region" description="Helical" evidence="4">
    <location>
        <begin position="33"/>
        <end position="52"/>
    </location>
</feature>
<gene>
    <name evidence="5" type="ORF">HK105_207976</name>
</gene>
<organism evidence="5 6">
    <name type="scientific">Polyrhizophydium stewartii</name>
    <dbReference type="NCBI Taxonomy" id="2732419"/>
    <lineage>
        <taxon>Eukaryota</taxon>
        <taxon>Fungi</taxon>
        <taxon>Fungi incertae sedis</taxon>
        <taxon>Chytridiomycota</taxon>
        <taxon>Chytridiomycota incertae sedis</taxon>
        <taxon>Chytridiomycetes</taxon>
        <taxon>Rhizophydiales</taxon>
        <taxon>Rhizophydiales incertae sedis</taxon>
        <taxon>Polyrhizophydium</taxon>
    </lineage>
</organism>
<accession>A0ABR4MZ68</accession>
<feature type="transmembrane region" description="Helical" evidence="4">
    <location>
        <begin position="209"/>
        <end position="231"/>
    </location>
</feature>
<evidence type="ECO:0000256" key="3">
    <source>
        <dbReference type="SAM" id="MobiDB-lite"/>
    </source>
</evidence>
<keyword evidence="1" id="KW-0813">Transport</keyword>
<protein>
    <recommendedName>
        <fullName evidence="7">Mannose-P-dolichol utilization defect 1 protein homolog</fullName>
    </recommendedName>
</protein>
<evidence type="ECO:0000313" key="6">
    <source>
        <dbReference type="Proteomes" id="UP001527925"/>
    </source>
</evidence>
<feature type="transmembrane region" description="Helical" evidence="4">
    <location>
        <begin position="184"/>
        <end position="203"/>
    </location>
</feature>
<keyword evidence="6" id="KW-1185">Reference proteome</keyword>
<dbReference type="Proteomes" id="UP001527925">
    <property type="component" value="Unassembled WGS sequence"/>
</dbReference>
<evidence type="ECO:0000256" key="2">
    <source>
        <dbReference type="ARBA" id="ARBA00022737"/>
    </source>
</evidence>
<keyword evidence="4" id="KW-1133">Transmembrane helix</keyword>
<evidence type="ECO:0000256" key="1">
    <source>
        <dbReference type="ARBA" id="ARBA00022448"/>
    </source>
</evidence>
<dbReference type="InterPro" id="IPR016817">
    <property type="entry name" value="MannP-dilichol_defect-1"/>
</dbReference>
<dbReference type="Gene3D" id="1.20.1280.290">
    <property type="match status" value="1"/>
</dbReference>
<dbReference type="PANTHER" id="PTHR12226">
    <property type="entry name" value="MANNOSE-P-DOLICHOL UTILIZATION DEFECT 1 LEC35 -RELATED"/>
    <property type="match status" value="1"/>
</dbReference>
<proteinExistence type="predicted"/>
<evidence type="ECO:0000256" key="4">
    <source>
        <dbReference type="SAM" id="Phobius"/>
    </source>
</evidence>
<feature type="transmembrane region" description="Helical" evidence="4">
    <location>
        <begin position="64"/>
        <end position="89"/>
    </location>
</feature>
<name>A0ABR4MZ68_9FUNG</name>
<evidence type="ECO:0000313" key="5">
    <source>
        <dbReference type="EMBL" id="KAL2912577.1"/>
    </source>
</evidence>
<keyword evidence="4" id="KW-0812">Transmembrane</keyword>
<feature type="compositionally biased region" description="Basic residues" evidence="3">
    <location>
        <begin position="251"/>
        <end position="266"/>
    </location>
</feature>
<reference evidence="5 6" key="1">
    <citation type="submission" date="2023-09" db="EMBL/GenBank/DDBJ databases">
        <title>Pangenome analysis of Batrachochytrium dendrobatidis and related Chytrids.</title>
        <authorList>
            <person name="Yacoub M.N."/>
            <person name="Stajich J.E."/>
            <person name="James T.Y."/>
        </authorList>
    </citation>
    <scope>NUCLEOTIDE SEQUENCE [LARGE SCALE GENOMIC DNA]</scope>
    <source>
        <strain evidence="5 6">JEL0888</strain>
    </source>
</reference>
<keyword evidence="2" id="KW-0677">Repeat</keyword>
<comment type="caution">
    <text evidence="5">The sequence shown here is derived from an EMBL/GenBank/DDBJ whole genome shotgun (WGS) entry which is preliminary data.</text>
</comment>
<feature type="transmembrane region" description="Helical" evidence="4">
    <location>
        <begin position="95"/>
        <end position="116"/>
    </location>
</feature>
<dbReference type="EMBL" id="JADGIZ020000062">
    <property type="protein sequence ID" value="KAL2912577.1"/>
    <property type="molecule type" value="Genomic_DNA"/>
</dbReference>
<feature type="transmembrane region" description="Helical" evidence="4">
    <location>
        <begin position="149"/>
        <end position="172"/>
    </location>
</feature>